<comment type="caution">
    <text evidence="2">The sequence shown here is derived from an EMBL/GenBank/DDBJ whole genome shotgun (WGS) entry which is preliminary data.</text>
</comment>
<reference evidence="2" key="1">
    <citation type="submission" date="2023-08" db="EMBL/GenBank/DDBJ databases">
        <title>Chromosome-level Genome Assembly of mud carp (Cirrhinus molitorella).</title>
        <authorList>
            <person name="Liu H."/>
        </authorList>
    </citation>
    <scope>NUCLEOTIDE SEQUENCE</scope>
    <source>
        <strain evidence="2">Prfri</strain>
        <tissue evidence="2">Muscle</tissue>
    </source>
</reference>
<organism evidence="2 3">
    <name type="scientific">Cirrhinus molitorella</name>
    <name type="common">mud carp</name>
    <dbReference type="NCBI Taxonomy" id="172907"/>
    <lineage>
        <taxon>Eukaryota</taxon>
        <taxon>Metazoa</taxon>
        <taxon>Chordata</taxon>
        <taxon>Craniata</taxon>
        <taxon>Vertebrata</taxon>
        <taxon>Euteleostomi</taxon>
        <taxon>Actinopterygii</taxon>
        <taxon>Neopterygii</taxon>
        <taxon>Teleostei</taxon>
        <taxon>Ostariophysi</taxon>
        <taxon>Cypriniformes</taxon>
        <taxon>Cyprinidae</taxon>
        <taxon>Labeoninae</taxon>
        <taxon>Labeonini</taxon>
        <taxon>Cirrhinus</taxon>
    </lineage>
</organism>
<accession>A0AA88TRR1</accession>
<name>A0AA88TRR1_9TELE</name>
<evidence type="ECO:0000256" key="1">
    <source>
        <dbReference type="SAM" id="MobiDB-lite"/>
    </source>
</evidence>
<dbReference type="Proteomes" id="UP001187343">
    <property type="component" value="Unassembled WGS sequence"/>
</dbReference>
<feature type="compositionally biased region" description="Basic and acidic residues" evidence="1">
    <location>
        <begin position="82"/>
        <end position="99"/>
    </location>
</feature>
<feature type="region of interest" description="Disordered" evidence="1">
    <location>
        <begin position="1"/>
        <end position="99"/>
    </location>
</feature>
<evidence type="ECO:0000313" key="3">
    <source>
        <dbReference type="Proteomes" id="UP001187343"/>
    </source>
</evidence>
<gene>
    <name evidence="2" type="ORF">Q8A67_009575</name>
</gene>
<feature type="compositionally biased region" description="Acidic residues" evidence="1">
    <location>
        <begin position="43"/>
        <end position="81"/>
    </location>
</feature>
<keyword evidence="3" id="KW-1185">Reference proteome</keyword>
<dbReference type="EMBL" id="JAUYZG010000008">
    <property type="protein sequence ID" value="KAK2901460.1"/>
    <property type="molecule type" value="Genomic_DNA"/>
</dbReference>
<feature type="compositionally biased region" description="Low complexity" evidence="1">
    <location>
        <begin position="8"/>
        <end position="36"/>
    </location>
</feature>
<evidence type="ECO:0000313" key="2">
    <source>
        <dbReference type="EMBL" id="KAK2901460.1"/>
    </source>
</evidence>
<protein>
    <submittedName>
        <fullName evidence="2">Uncharacterized protein</fullName>
    </submittedName>
</protein>
<dbReference type="AlphaFoldDB" id="A0AA88TRR1"/>
<sequence>MWDSLAVSSGPDSGTTGSTAARNSSTANRAASGSGSIEKWPDMTEEDPDIIPETPQDDSNEEENHEEDGSDSTEDDGEQEGEGVKGERPQDKGIKREVEKKRKTFSTLSQNTLLDLRKISINEDETHKNIETVVCQLKSELDDLCEQGLVRIKEKVPTFYIMLNNEKITKYLPSKPTTREEFLIYSTKLSLNSSSACSQLSVNQKSVSRNDVQQQAYRSDYYGHQTCINNTYQVIASDIPNDTSLQSGS</sequence>
<proteinExistence type="predicted"/>